<dbReference type="NCBIfam" id="TIGR01845">
    <property type="entry name" value="outer_NodT"/>
    <property type="match status" value="1"/>
</dbReference>
<keyword evidence="2" id="KW-0732">Signal</keyword>
<protein>
    <submittedName>
        <fullName evidence="4">Outer membrane protein OprN</fullName>
    </submittedName>
</protein>
<keyword evidence="5" id="KW-1185">Reference proteome</keyword>
<dbReference type="InterPro" id="IPR003423">
    <property type="entry name" value="OMP_efflux"/>
</dbReference>
<dbReference type="SUPFAM" id="SSF56954">
    <property type="entry name" value="Outer membrane efflux proteins (OEP)"/>
    <property type="match status" value="1"/>
</dbReference>
<dbReference type="GO" id="GO:0005886">
    <property type="term" value="C:plasma membrane"/>
    <property type="evidence" value="ECO:0007669"/>
    <property type="project" value="UniProtKB-SubCell"/>
</dbReference>
<dbReference type="InterPro" id="IPR010131">
    <property type="entry name" value="MdtP/NodT-like"/>
</dbReference>
<dbReference type="PROSITE" id="PS51257">
    <property type="entry name" value="PROKAR_LIPOPROTEIN"/>
    <property type="match status" value="1"/>
</dbReference>
<accession>A0A1L1PJ82</accession>
<evidence type="ECO:0000313" key="4">
    <source>
        <dbReference type="EMBL" id="CDN88804.1"/>
    </source>
</evidence>
<dbReference type="GO" id="GO:0015562">
    <property type="term" value="F:efflux transmembrane transporter activity"/>
    <property type="evidence" value="ECO:0007669"/>
    <property type="project" value="InterPro"/>
</dbReference>
<keyword evidence="2" id="KW-0472">Membrane</keyword>
<dbReference type="EMBL" id="CCAE010000029">
    <property type="protein sequence ID" value="CDN88804.1"/>
    <property type="molecule type" value="Genomic_DNA"/>
</dbReference>
<proteinExistence type="inferred from homology"/>
<evidence type="ECO:0000256" key="2">
    <source>
        <dbReference type="RuleBase" id="RU362097"/>
    </source>
</evidence>
<reference evidence="5" key="1">
    <citation type="submission" date="2014-11" db="EMBL/GenBank/DDBJ databases">
        <title>Draft genome sequence of Hydrogenophaga intermedia S1.</title>
        <authorList>
            <person name="Gan H.M."/>
            <person name="Chew T.H."/>
            <person name="Stolz A."/>
        </authorList>
    </citation>
    <scope>NUCLEOTIDE SEQUENCE [LARGE SCALE GENOMIC DNA]</scope>
    <source>
        <strain evidence="5">S1</strain>
    </source>
</reference>
<dbReference type="PANTHER" id="PTHR30203:SF25">
    <property type="entry name" value="OUTER MEMBRANE PROTEIN-RELATED"/>
    <property type="match status" value="1"/>
</dbReference>
<evidence type="ECO:0000256" key="1">
    <source>
        <dbReference type="ARBA" id="ARBA00007613"/>
    </source>
</evidence>
<feature type="chain" id="PRO_5009365863" evidence="2">
    <location>
        <begin position="22"/>
        <end position="483"/>
    </location>
</feature>
<dbReference type="AlphaFoldDB" id="A0A1L1PJ82"/>
<comment type="subcellular location">
    <subcellularLocation>
        <location evidence="2">Cell membrane</location>
        <topology evidence="2">Lipid-anchor</topology>
    </subcellularLocation>
</comment>
<sequence length="483" mass="50863" precursor="true">MRKPVLSIALAALLAGCAAVGPDHQTPIVALDERFINAGATGSNAQAPGEDIARFWRGFNDPALDALIERALSANTDIRLAQARLQEARALQGEADAAARPGVSIEGSAQRSVAPQTQQPGASRSERTGNSFDASFIAGWELDLFGRVRRTREAAAAQVSASEAGLHAAHTAVAAEVARNYLELRGLQERLRVTEASLVNQRESLRITDARLEAGRARQLDVAGARALVASTEALLPALQAGIEAAAYRLATLTAQPPRTVLADVALPRPLPSLPVTDLATLPVGTPQQWLQRRPDVIAAERQLAAATAGIGIARSELYPRVSLSGLLGFNAGRLGDLFTSDAARYALGVGLSWTPFDFGAIRSRVAASEARAQQGLVVFEQTVALALEETEGAFSGFNRNAQRAERLVEAARHADEAAQLARARFEAGVTDFQAVLQAEREVLAIREQLVQAQVGTAAALVAVYRVIGGGWVAPATATAAAP</sequence>
<dbReference type="RefSeq" id="WP_009519572.1">
    <property type="nucleotide sequence ID" value="NZ_CCAE010000029.1"/>
</dbReference>
<dbReference type="Gene3D" id="2.20.200.10">
    <property type="entry name" value="Outer membrane efflux proteins (OEP)"/>
    <property type="match status" value="1"/>
</dbReference>
<feature type="compositionally biased region" description="Polar residues" evidence="3">
    <location>
        <begin position="107"/>
        <end position="129"/>
    </location>
</feature>
<name>A0A1L1PJ82_HYDIT</name>
<keyword evidence="2" id="KW-1134">Transmembrane beta strand</keyword>
<keyword evidence="2" id="KW-0812">Transmembrane</keyword>
<keyword evidence="2" id="KW-0449">Lipoprotein</keyword>
<dbReference type="PANTHER" id="PTHR30203">
    <property type="entry name" value="OUTER MEMBRANE CATION EFFLUX PROTEIN"/>
    <property type="match status" value="1"/>
</dbReference>
<dbReference type="Gene3D" id="1.20.1600.10">
    <property type="entry name" value="Outer membrane efflux proteins (OEP)"/>
    <property type="match status" value="1"/>
</dbReference>
<evidence type="ECO:0000256" key="3">
    <source>
        <dbReference type="SAM" id="MobiDB-lite"/>
    </source>
</evidence>
<keyword evidence="2" id="KW-0564">Palmitate</keyword>
<comment type="similarity">
    <text evidence="1 2">Belongs to the outer membrane factor (OMF) (TC 1.B.17) family.</text>
</comment>
<organism evidence="4 5">
    <name type="scientific">Hydrogenophaga intermedia</name>
    <dbReference type="NCBI Taxonomy" id="65786"/>
    <lineage>
        <taxon>Bacteria</taxon>
        <taxon>Pseudomonadati</taxon>
        <taxon>Pseudomonadota</taxon>
        <taxon>Betaproteobacteria</taxon>
        <taxon>Burkholderiales</taxon>
        <taxon>Comamonadaceae</taxon>
        <taxon>Hydrogenophaga</taxon>
    </lineage>
</organism>
<evidence type="ECO:0000313" key="5">
    <source>
        <dbReference type="Proteomes" id="UP000028878"/>
    </source>
</evidence>
<dbReference type="Proteomes" id="UP000028878">
    <property type="component" value="Unassembled WGS sequence"/>
</dbReference>
<feature type="signal peptide" evidence="2">
    <location>
        <begin position="1"/>
        <end position="21"/>
    </location>
</feature>
<dbReference type="Pfam" id="PF02321">
    <property type="entry name" value="OEP"/>
    <property type="match status" value="2"/>
</dbReference>
<gene>
    <name evidence="4" type="ORF">BN948_03240</name>
</gene>
<feature type="region of interest" description="Disordered" evidence="3">
    <location>
        <begin position="99"/>
        <end position="129"/>
    </location>
</feature>